<dbReference type="RefSeq" id="WP_036709221.1">
    <property type="nucleotide sequence ID" value="NZ_JRKQ01000036.1"/>
</dbReference>
<comment type="caution">
    <text evidence="1">The sequence shown here is derived from an EMBL/GenBank/DDBJ whole genome shotgun (WGS) entry which is preliminary data.</text>
</comment>
<proteinExistence type="predicted"/>
<evidence type="ECO:0000313" key="1">
    <source>
        <dbReference type="EMBL" id="KGJ22348.1"/>
    </source>
</evidence>
<reference evidence="1 2" key="2">
    <citation type="submission" date="2014-10" db="EMBL/GenBank/DDBJ databases">
        <title>Paracoccus sanguinis sp. nov., isolated from clinical specimens of New York State patients.</title>
        <authorList>
            <person name="Mingle L.A."/>
            <person name="Cole J.A."/>
            <person name="Lapierre P."/>
            <person name="Musser K.A."/>
        </authorList>
    </citation>
    <scope>NUCLEOTIDE SEQUENCE [LARGE SCALE GENOMIC DNA]</scope>
    <source>
        <strain evidence="1 2">5503</strain>
    </source>
</reference>
<sequence>MEPGQILSALADELALLAEGLLRLQDVPLIAAADGTPLSGEALLTAIVALQDLDRMAQTAGALSAFAAEVATDGAVSAKAALESVPLRSVAERLSERLA</sequence>
<reference evidence="1 2" key="1">
    <citation type="submission" date="2014-09" db="EMBL/GenBank/DDBJ databases">
        <authorList>
            <person name="McGinnis J.M."/>
            <person name="Wolfgang W.J."/>
        </authorList>
    </citation>
    <scope>NUCLEOTIDE SEQUENCE [LARGE SCALE GENOMIC DNA]</scope>
    <source>
        <strain evidence="1 2">5503</strain>
    </source>
</reference>
<evidence type="ECO:0000313" key="2">
    <source>
        <dbReference type="Proteomes" id="UP000029858"/>
    </source>
</evidence>
<protein>
    <submittedName>
        <fullName evidence="1">Uncharacterized protein</fullName>
    </submittedName>
</protein>
<name>A0A099GJL8_9RHOB</name>
<dbReference type="AlphaFoldDB" id="A0A099GJL8"/>
<dbReference type="Proteomes" id="UP000029858">
    <property type="component" value="Unassembled WGS sequence"/>
</dbReference>
<accession>A0A099GJL8</accession>
<gene>
    <name evidence="1" type="ORF">IX56_08505</name>
</gene>
<organism evidence="1 2">
    <name type="scientific">Paracoccus sanguinis</name>
    <dbReference type="NCBI Taxonomy" id="1545044"/>
    <lineage>
        <taxon>Bacteria</taxon>
        <taxon>Pseudomonadati</taxon>
        <taxon>Pseudomonadota</taxon>
        <taxon>Alphaproteobacteria</taxon>
        <taxon>Rhodobacterales</taxon>
        <taxon>Paracoccaceae</taxon>
        <taxon>Paracoccus</taxon>
    </lineage>
</organism>
<dbReference type="EMBL" id="JRKQ01000036">
    <property type="protein sequence ID" value="KGJ22348.1"/>
    <property type="molecule type" value="Genomic_DNA"/>
</dbReference>